<keyword evidence="8" id="KW-0010">Activator</keyword>
<evidence type="ECO:0000313" key="16">
    <source>
        <dbReference type="Proteomes" id="UP000014500"/>
    </source>
</evidence>
<feature type="region of interest" description="Disordered" evidence="13">
    <location>
        <begin position="227"/>
        <end position="261"/>
    </location>
</feature>
<dbReference type="Gene3D" id="1.10.30.10">
    <property type="entry name" value="High mobility group box domain"/>
    <property type="match status" value="1"/>
</dbReference>
<feature type="domain" description="HMG box" evidence="14">
    <location>
        <begin position="43"/>
        <end position="111"/>
    </location>
</feature>
<dbReference type="EnsemblMetazoa" id="SMAR001063-RA">
    <property type="protein sequence ID" value="SMAR001063-PA"/>
    <property type="gene ID" value="SMAR001063"/>
</dbReference>
<comment type="function">
    <text evidence="11">Transcriptional regulator that controls a genetic switch in male development. It is necessary and sufficient for initiating male sex determination by directing the development of supporting cell precursors (pre-Sertoli cells) as Sertoli rather than granulosa cells. Involved in different aspects of gene regulation including promoter activation or repression. Binds to the DNA consensus sequence 5'-[AT]AACAA[AT]-3'. SRY HMG box recognizes DNA by partial intercalation in the minor groove and promotes DNA bending. Also involved in pre-mRNA splicing. In male adult brain involved in the maintenance of motor functions of dopaminergic neurons.</text>
</comment>
<dbReference type="AlphaFoldDB" id="T1IJJ4"/>
<evidence type="ECO:0000256" key="13">
    <source>
        <dbReference type="SAM" id="MobiDB-lite"/>
    </source>
</evidence>
<evidence type="ECO:0000259" key="14">
    <source>
        <dbReference type="PROSITE" id="PS50118"/>
    </source>
</evidence>
<comment type="subcellular location">
    <subcellularLocation>
        <location evidence="1">Nucleus speckle</location>
    </subcellularLocation>
</comment>
<feature type="DNA-binding region" description="HMG box" evidence="12">
    <location>
        <begin position="43"/>
        <end position="111"/>
    </location>
</feature>
<protein>
    <recommendedName>
        <fullName evidence="3">Sex-determining region Y protein</fullName>
    </recommendedName>
    <alternativeName>
        <fullName evidence="10">Testis-determining factor</fullName>
    </alternativeName>
</protein>
<reference evidence="16" key="1">
    <citation type="submission" date="2011-05" db="EMBL/GenBank/DDBJ databases">
        <authorList>
            <person name="Richards S.R."/>
            <person name="Qu J."/>
            <person name="Jiang H."/>
            <person name="Jhangiani S.N."/>
            <person name="Agravi P."/>
            <person name="Goodspeed R."/>
            <person name="Gross S."/>
            <person name="Mandapat C."/>
            <person name="Jackson L."/>
            <person name="Mathew T."/>
            <person name="Pu L."/>
            <person name="Thornton R."/>
            <person name="Saada N."/>
            <person name="Wilczek-Boney K.B."/>
            <person name="Lee S."/>
            <person name="Kovar C."/>
            <person name="Wu Y."/>
            <person name="Scherer S.E."/>
            <person name="Worley K.C."/>
            <person name="Muzny D.M."/>
            <person name="Gibbs R."/>
        </authorList>
    </citation>
    <scope>NUCLEOTIDE SEQUENCE</scope>
    <source>
        <strain evidence="16">Brora</strain>
    </source>
</reference>
<evidence type="ECO:0000256" key="6">
    <source>
        <dbReference type="ARBA" id="ARBA00022928"/>
    </source>
</evidence>
<dbReference type="InterPro" id="IPR009071">
    <property type="entry name" value="HMG_box_dom"/>
</dbReference>
<feature type="region of interest" description="Disordered" evidence="13">
    <location>
        <begin position="1"/>
        <end position="24"/>
    </location>
</feature>
<dbReference type="GO" id="GO:0016607">
    <property type="term" value="C:nuclear speck"/>
    <property type="evidence" value="ECO:0007669"/>
    <property type="project" value="UniProtKB-SubCell"/>
</dbReference>
<keyword evidence="4" id="KW-0221">Differentiation</keyword>
<sequence length="608" mass="66676">MSNEAIGKEGGKEGKATKTRKNANSLPLSAAAMAAVAMPHHRIPRPPNAFMIFANEHRKILAKKFPRESNKEISCRLGKMWRALGDDIKGKYHGQAKILDMEHKKKYPDYVYNPRDARLRKEARRQRIIAGNNLAKAMSHHIMVKQAKNNILNLNQQRLPGPISCLKTNLEEQMQQSQKVGIREQVLRGLGLDTADKRPLGYFISPNGQTFLAPSQMPMHLLQQRHAPPTSTITSPANFTYTTTSPSTQPTSTDPSDNANREQFRTVVSKLVNDAPDRPREAVTVQFVNPTSQESTPKNPLLTLANEAVSKLSESNGDERGDVVGEEMEAERENQESVSVSEVKIESEELEGKECIEVSQQMFLEHLAMRDKVQTPNQPGLIGVRPPMGCIQYAGSQQIYSGAGGGTNGLQHMGDGQSANSINVSTSPRIASTSNSVYTRSAVWDSSLDAATLMANNSIYSANSPYGNNYGNPVVPWSGGHVFYVPMQELAYTPTFPYPSPYQTPLTYQGNFKTSTGSAVMKPGDDIANLTFTINEDGSSGEGIEPNSGGKNFGQILTSTMQILTEEQAEQEGKGLEPMCHVNYDMVEKESSPNRQLAELTTAQTTAT</sequence>
<dbReference type="GO" id="GO:0001228">
    <property type="term" value="F:DNA-binding transcription activator activity, RNA polymerase II-specific"/>
    <property type="evidence" value="ECO:0007669"/>
    <property type="project" value="TreeGrafter"/>
</dbReference>
<evidence type="ECO:0000256" key="8">
    <source>
        <dbReference type="ARBA" id="ARBA00023159"/>
    </source>
</evidence>
<keyword evidence="16" id="KW-1185">Reference proteome</keyword>
<dbReference type="Pfam" id="PF00505">
    <property type="entry name" value="HMG_box"/>
    <property type="match status" value="1"/>
</dbReference>
<dbReference type="Proteomes" id="UP000014500">
    <property type="component" value="Unassembled WGS sequence"/>
</dbReference>
<proteinExistence type="inferred from homology"/>
<evidence type="ECO:0000256" key="5">
    <source>
        <dbReference type="ARBA" id="ARBA00022860"/>
    </source>
</evidence>
<evidence type="ECO:0000256" key="12">
    <source>
        <dbReference type="PROSITE-ProRule" id="PRU00267"/>
    </source>
</evidence>
<dbReference type="InterPro" id="IPR050140">
    <property type="entry name" value="SRY-related_HMG-box_TF-like"/>
</dbReference>
<evidence type="ECO:0000256" key="2">
    <source>
        <dbReference type="ARBA" id="ARBA00005998"/>
    </source>
</evidence>
<name>T1IJJ4_STRMM</name>
<keyword evidence="12" id="KW-0539">Nucleus</keyword>
<dbReference type="HOGENOM" id="CLU_449492_0_0_1"/>
<dbReference type="GO" id="GO:0007548">
    <property type="term" value="P:sex differentiation"/>
    <property type="evidence" value="ECO:0007669"/>
    <property type="project" value="UniProtKB-KW"/>
</dbReference>
<dbReference type="CDD" id="cd01389">
    <property type="entry name" value="HMG-box_ROX1-like"/>
    <property type="match status" value="1"/>
</dbReference>
<feature type="compositionally biased region" description="Low complexity" evidence="13">
    <location>
        <begin position="596"/>
        <end position="608"/>
    </location>
</feature>
<organism evidence="15 16">
    <name type="scientific">Strigamia maritima</name>
    <name type="common">European centipede</name>
    <name type="synonym">Geophilus maritimus</name>
    <dbReference type="NCBI Taxonomy" id="126957"/>
    <lineage>
        <taxon>Eukaryota</taxon>
        <taxon>Metazoa</taxon>
        <taxon>Ecdysozoa</taxon>
        <taxon>Arthropoda</taxon>
        <taxon>Myriapoda</taxon>
        <taxon>Chilopoda</taxon>
        <taxon>Pleurostigmophora</taxon>
        <taxon>Geophilomorpha</taxon>
        <taxon>Linotaeniidae</taxon>
        <taxon>Strigamia</taxon>
    </lineage>
</organism>
<dbReference type="GO" id="GO:0005516">
    <property type="term" value="F:calmodulin binding"/>
    <property type="evidence" value="ECO:0007669"/>
    <property type="project" value="UniProtKB-KW"/>
</dbReference>
<feature type="compositionally biased region" description="Low complexity" evidence="13">
    <location>
        <begin position="240"/>
        <end position="256"/>
    </location>
</feature>
<dbReference type="eggNOG" id="KOG0527">
    <property type="taxonomic scope" value="Eukaryota"/>
</dbReference>
<evidence type="ECO:0000256" key="4">
    <source>
        <dbReference type="ARBA" id="ARBA00022782"/>
    </source>
</evidence>
<feature type="region of interest" description="Disordered" evidence="13">
    <location>
        <begin position="589"/>
        <end position="608"/>
    </location>
</feature>
<feature type="compositionally biased region" description="Polar residues" evidence="13">
    <location>
        <begin position="229"/>
        <end position="239"/>
    </location>
</feature>
<dbReference type="EMBL" id="JH430302">
    <property type="status" value="NOT_ANNOTATED_CDS"/>
    <property type="molecule type" value="Genomic_DNA"/>
</dbReference>
<evidence type="ECO:0000256" key="7">
    <source>
        <dbReference type="ARBA" id="ARBA00023125"/>
    </source>
</evidence>
<feature type="compositionally biased region" description="Basic and acidic residues" evidence="13">
    <location>
        <begin position="1"/>
        <end position="16"/>
    </location>
</feature>
<dbReference type="PANTHER" id="PTHR10270">
    <property type="entry name" value="SOX TRANSCRIPTION FACTOR"/>
    <property type="match status" value="1"/>
</dbReference>
<evidence type="ECO:0000256" key="10">
    <source>
        <dbReference type="ARBA" id="ARBA00032498"/>
    </source>
</evidence>
<keyword evidence="9" id="KW-0804">Transcription</keyword>
<dbReference type="STRING" id="126957.T1IJJ4"/>
<evidence type="ECO:0000256" key="11">
    <source>
        <dbReference type="ARBA" id="ARBA00045821"/>
    </source>
</evidence>
<keyword evidence="6" id="KW-0726">Sexual differentiation</keyword>
<dbReference type="SMART" id="SM00398">
    <property type="entry name" value="HMG"/>
    <property type="match status" value="1"/>
</dbReference>
<dbReference type="SUPFAM" id="SSF47095">
    <property type="entry name" value="HMG-box"/>
    <property type="match status" value="1"/>
</dbReference>
<keyword evidence="7 12" id="KW-0238">DNA-binding</keyword>
<dbReference type="PROSITE" id="PS50118">
    <property type="entry name" value="HMG_BOX_2"/>
    <property type="match status" value="1"/>
</dbReference>
<evidence type="ECO:0000313" key="15">
    <source>
        <dbReference type="EnsemblMetazoa" id="SMAR001063-PA"/>
    </source>
</evidence>
<reference evidence="15" key="2">
    <citation type="submission" date="2015-02" db="UniProtKB">
        <authorList>
            <consortium name="EnsemblMetazoa"/>
        </authorList>
    </citation>
    <scope>IDENTIFICATION</scope>
</reference>
<dbReference type="InterPro" id="IPR036910">
    <property type="entry name" value="HMG_box_dom_sf"/>
</dbReference>
<dbReference type="GO" id="GO:0030154">
    <property type="term" value="P:cell differentiation"/>
    <property type="evidence" value="ECO:0007669"/>
    <property type="project" value="UniProtKB-KW"/>
</dbReference>
<evidence type="ECO:0000256" key="1">
    <source>
        <dbReference type="ARBA" id="ARBA00004324"/>
    </source>
</evidence>
<dbReference type="GO" id="GO:0000978">
    <property type="term" value="F:RNA polymerase II cis-regulatory region sequence-specific DNA binding"/>
    <property type="evidence" value="ECO:0007669"/>
    <property type="project" value="TreeGrafter"/>
</dbReference>
<comment type="similarity">
    <text evidence="2">Belongs to the SRY family.</text>
</comment>
<dbReference type="PANTHER" id="PTHR10270:SF161">
    <property type="entry name" value="SEX-DETERMINING REGION Y PROTEIN"/>
    <property type="match status" value="1"/>
</dbReference>
<keyword evidence="5" id="KW-0112">Calmodulin-binding</keyword>
<accession>T1IJJ4</accession>
<evidence type="ECO:0000256" key="3">
    <source>
        <dbReference type="ARBA" id="ARBA00019052"/>
    </source>
</evidence>
<evidence type="ECO:0000256" key="9">
    <source>
        <dbReference type="ARBA" id="ARBA00023163"/>
    </source>
</evidence>